<dbReference type="PANTHER" id="PTHR30354:SF25">
    <property type="entry name" value="INNER MEMBRANE PERMEASE YGBN"/>
    <property type="match status" value="1"/>
</dbReference>
<feature type="transmembrane region" description="Helical" evidence="1">
    <location>
        <begin position="41"/>
        <end position="65"/>
    </location>
</feature>
<dbReference type="InterPro" id="IPR003474">
    <property type="entry name" value="Glcn_transporter"/>
</dbReference>
<sequence length="216" mass="22517">MIPEVAQKYADADAVDLSAVERAQAESDRTTTTRTIRKPHAVTVISLILRPILMIAAGTIGDILVEPETTASKVLSFIGAPTFALLVATILAMYLLGIRHGWGKHDLSDLMDAALAPAAIVVFVTGAGGVFARVLTESGIGDAVSGLLTNAGVPIVILAFLIALSHINDSGFWIATKFLGLSVGGGRKTWTVMCTVAGFLGMALITIAWFVNAAVS</sequence>
<keyword evidence="1" id="KW-0472">Membrane</keyword>
<comment type="caution">
    <text evidence="2">The sequence shown here is derived from an EMBL/GenBank/DDBJ whole genome shotgun (WGS) entry which is preliminary data.</text>
</comment>
<proteinExistence type="predicted"/>
<protein>
    <submittedName>
        <fullName evidence="2">H+/gluconate symporter-like permease</fullName>
    </submittedName>
</protein>
<feature type="transmembrane region" description="Helical" evidence="1">
    <location>
        <begin position="77"/>
        <end position="98"/>
    </location>
</feature>
<dbReference type="EMBL" id="JAGIOL010000001">
    <property type="protein sequence ID" value="MBP2436651.1"/>
    <property type="molecule type" value="Genomic_DNA"/>
</dbReference>
<evidence type="ECO:0000256" key="1">
    <source>
        <dbReference type="SAM" id="Phobius"/>
    </source>
</evidence>
<feature type="transmembrane region" description="Helical" evidence="1">
    <location>
        <begin position="189"/>
        <end position="211"/>
    </location>
</feature>
<reference evidence="2 3" key="1">
    <citation type="submission" date="2021-03" db="EMBL/GenBank/DDBJ databases">
        <title>Sequencing the genomes of 1000 actinobacteria strains.</title>
        <authorList>
            <person name="Klenk H.-P."/>
        </authorList>
    </citation>
    <scope>NUCLEOTIDE SEQUENCE [LARGE SCALE GENOMIC DNA]</scope>
    <source>
        <strain evidence="2 3">DSM 24221</strain>
    </source>
</reference>
<evidence type="ECO:0000313" key="3">
    <source>
        <dbReference type="Proteomes" id="UP001519362"/>
    </source>
</evidence>
<evidence type="ECO:0000313" key="2">
    <source>
        <dbReference type="EMBL" id="MBP2436651.1"/>
    </source>
</evidence>
<organism evidence="2 3">
    <name type="scientific">Microbacterium amylolyticum</name>
    <dbReference type="NCBI Taxonomy" id="936337"/>
    <lineage>
        <taxon>Bacteria</taxon>
        <taxon>Bacillati</taxon>
        <taxon>Actinomycetota</taxon>
        <taxon>Actinomycetes</taxon>
        <taxon>Micrococcales</taxon>
        <taxon>Microbacteriaceae</taxon>
        <taxon>Microbacterium</taxon>
    </lineage>
</organism>
<gene>
    <name evidence="2" type="ORF">JOF34_001237</name>
</gene>
<name>A0ABS4ZJK1_9MICO</name>
<feature type="transmembrane region" description="Helical" evidence="1">
    <location>
        <begin position="110"/>
        <end position="135"/>
    </location>
</feature>
<accession>A0ABS4ZJK1</accession>
<keyword evidence="1" id="KW-0812">Transmembrane</keyword>
<dbReference type="Proteomes" id="UP001519362">
    <property type="component" value="Unassembled WGS sequence"/>
</dbReference>
<dbReference type="Pfam" id="PF02447">
    <property type="entry name" value="GntP_permease"/>
    <property type="match status" value="1"/>
</dbReference>
<dbReference type="PANTHER" id="PTHR30354">
    <property type="entry name" value="GNT FAMILY GLUCONATE TRANSPORTER"/>
    <property type="match status" value="1"/>
</dbReference>
<keyword evidence="1" id="KW-1133">Transmembrane helix</keyword>
<feature type="transmembrane region" description="Helical" evidence="1">
    <location>
        <begin position="147"/>
        <end position="168"/>
    </location>
</feature>
<dbReference type="RefSeq" id="WP_165135871.1">
    <property type="nucleotide sequence ID" value="NZ_CP049253.1"/>
</dbReference>
<keyword evidence="3" id="KW-1185">Reference proteome</keyword>